<keyword evidence="7 10" id="KW-0067">ATP-binding</keyword>
<dbReference type="Proteomes" id="UP000275281">
    <property type="component" value="Unassembled WGS sequence"/>
</dbReference>
<accession>A0A3N5Y4H9</accession>
<keyword evidence="4" id="KW-1003">Cell membrane</keyword>
<dbReference type="OrthoDB" id="9784450at2"/>
<reference evidence="10 11" key="1">
    <citation type="submission" date="2018-11" db="EMBL/GenBank/DDBJ databases">
        <authorList>
            <person name="Ye M.-Q."/>
            <person name="Du Z.-J."/>
        </authorList>
    </citation>
    <scope>NUCLEOTIDE SEQUENCE [LARGE SCALE GENOMIC DNA]</scope>
    <source>
        <strain evidence="10 11">U0105</strain>
    </source>
</reference>
<evidence type="ECO:0000256" key="7">
    <source>
        <dbReference type="ARBA" id="ARBA00022840"/>
    </source>
</evidence>
<dbReference type="NCBIfam" id="TIGR01727">
    <property type="entry name" value="oligo_HPY"/>
    <property type="match status" value="1"/>
</dbReference>
<dbReference type="InterPro" id="IPR050388">
    <property type="entry name" value="ABC_Ni/Peptide_Import"/>
</dbReference>
<comment type="subcellular location">
    <subcellularLocation>
        <location evidence="1">Cell inner membrane</location>
        <topology evidence="1">Peripheral membrane protein</topology>
    </subcellularLocation>
</comment>
<evidence type="ECO:0000256" key="3">
    <source>
        <dbReference type="ARBA" id="ARBA00022448"/>
    </source>
</evidence>
<evidence type="ECO:0000313" key="10">
    <source>
        <dbReference type="EMBL" id="RPJ65039.1"/>
    </source>
</evidence>
<dbReference type="GO" id="GO:0016887">
    <property type="term" value="F:ATP hydrolysis activity"/>
    <property type="evidence" value="ECO:0007669"/>
    <property type="project" value="InterPro"/>
</dbReference>
<evidence type="ECO:0000259" key="9">
    <source>
        <dbReference type="PROSITE" id="PS50893"/>
    </source>
</evidence>
<dbReference type="InterPro" id="IPR003439">
    <property type="entry name" value="ABC_transporter-like_ATP-bd"/>
</dbReference>
<evidence type="ECO:0000256" key="5">
    <source>
        <dbReference type="ARBA" id="ARBA00022519"/>
    </source>
</evidence>
<dbReference type="PANTHER" id="PTHR43297:SF4">
    <property type="entry name" value="PUTRESCINE EXPORT SYSTEM ATP-BINDING PROTEIN SAPD"/>
    <property type="match status" value="1"/>
</dbReference>
<dbReference type="CDD" id="cd03257">
    <property type="entry name" value="ABC_NikE_OppD_transporters"/>
    <property type="match status" value="1"/>
</dbReference>
<evidence type="ECO:0000256" key="1">
    <source>
        <dbReference type="ARBA" id="ARBA00004417"/>
    </source>
</evidence>
<keyword evidence="5" id="KW-0997">Cell inner membrane</keyword>
<keyword evidence="11" id="KW-1185">Reference proteome</keyword>
<dbReference type="EMBL" id="RPOK01000006">
    <property type="protein sequence ID" value="RPJ65039.1"/>
    <property type="molecule type" value="Genomic_DNA"/>
</dbReference>
<dbReference type="Gene3D" id="3.40.50.300">
    <property type="entry name" value="P-loop containing nucleotide triphosphate hydrolases"/>
    <property type="match status" value="1"/>
</dbReference>
<keyword evidence="6" id="KW-0547">Nucleotide-binding</keyword>
<dbReference type="PANTHER" id="PTHR43297">
    <property type="entry name" value="OLIGOPEPTIDE TRANSPORT ATP-BINDING PROTEIN APPD"/>
    <property type="match status" value="1"/>
</dbReference>
<dbReference type="GO" id="GO:0015833">
    <property type="term" value="P:peptide transport"/>
    <property type="evidence" value="ECO:0007669"/>
    <property type="project" value="InterPro"/>
</dbReference>
<comment type="similarity">
    <text evidence="2">Belongs to the ABC transporter superfamily.</text>
</comment>
<gene>
    <name evidence="10" type="ORF">DRW07_17125</name>
</gene>
<keyword evidence="3" id="KW-0813">Transport</keyword>
<organism evidence="10 11">
    <name type="scientific">Alteromonas sediminis</name>
    <dbReference type="NCBI Taxonomy" id="2259342"/>
    <lineage>
        <taxon>Bacteria</taxon>
        <taxon>Pseudomonadati</taxon>
        <taxon>Pseudomonadota</taxon>
        <taxon>Gammaproteobacteria</taxon>
        <taxon>Alteromonadales</taxon>
        <taxon>Alteromonadaceae</taxon>
        <taxon>Alteromonas/Salinimonas group</taxon>
        <taxon>Alteromonas</taxon>
    </lineage>
</organism>
<dbReference type="GO" id="GO:0005524">
    <property type="term" value="F:ATP binding"/>
    <property type="evidence" value="ECO:0007669"/>
    <property type="project" value="UniProtKB-KW"/>
</dbReference>
<evidence type="ECO:0000313" key="11">
    <source>
        <dbReference type="Proteomes" id="UP000275281"/>
    </source>
</evidence>
<dbReference type="AlphaFoldDB" id="A0A3N5Y4H9"/>
<proteinExistence type="inferred from homology"/>
<dbReference type="Pfam" id="PF08352">
    <property type="entry name" value="oligo_HPY"/>
    <property type="match status" value="1"/>
</dbReference>
<dbReference type="SMART" id="SM00382">
    <property type="entry name" value="AAA"/>
    <property type="match status" value="1"/>
</dbReference>
<feature type="domain" description="ABC transporter" evidence="9">
    <location>
        <begin position="4"/>
        <end position="260"/>
    </location>
</feature>
<keyword evidence="8" id="KW-0472">Membrane</keyword>
<evidence type="ECO:0000256" key="4">
    <source>
        <dbReference type="ARBA" id="ARBA00022475"/>
    </source>
</evidence>
<sequence length="331" mass="37030">MALLDIKNLTLEIPHEGDYIRALDKVNLSVNEGEVRALVGESGSGKSLIVSAVSGSIPKHWRITADRMTWNGESLLNLSKSRRLQIMNEDIAIVFQNPLSSLDPSVTLGEQIQESIPSRLVDGKWFWQRNASRRQTTIKTLHKVGIRAHGDVMRAYPHEMPYDVGQRVMLAMALVAQPKIIIADDPTRGMETTTKTQILKLLTRLNKTRSVAILFVSHDLLAISSMADTMTVLYCGQTVESGKMKHLRKRPLHPYTKALIDSAPSFRNDLPPKSMLPNLGGSIPTLQHLPIGCRLGPRCPRAQKACVNVPGIRHIHDHTYSCHYPLHRDKR</sequence>
<dbReference type="InterPro" id="IPR027417">
    <property type="entry name" value="P-loop_NTPase"/>
</dbReference>
<name>A0A3N5Y4H9_9ALTE</name>
<protein>
    <submittedName>
        <fullName evidence="10">ATP-binding cassette domain-containing protein</fullName>
    </submittedName>
</protein>
<evidence type="ECO:0000256" key="6">
    <source>
        <dbReference type="ARBA" id="ARBA00022741"/>
    </source>
</evidence>
<evidence type="ECO:0000256" key="8">
    <source>
        <dbReference type="ARBA" id="ARBA00023136"/>
    </source>
</evidence>
<dbReference type="InterPro" id="IPR013563">
    <property type="entry name" value="Oligopep_ABC_C"/>
</dbReference>
<dbReference type="InterPro" id="IPR003593">
    <property type="entry name" value="AAA+_ATPase"/>
</dbReference>
<dbReference type="Pfam" id="PF00005">
    <property type="entry name" value="ABC_tran"/>
    <property type="match status" value="1"/>
</dbReference>
<evidence type="ECO:0000256" key="2">
    <source>
        <dbReference type="ARBA" id="ARBA00005417"/>
    </source>
</evidence>
<dbReference type="PROSITE" id="PS50893">
    <property type="entry name" value="ABC_TRANSPORTER_2"/>
    <property type="match status" value="1"/>
</dbReference>
<dbReference type="SUPFAM" id="SSF52540">
    <property type="entry name" value="P-loop containing nucleoside triphosphate hydrolases"/>
    <property type="match status" value="1"/>
</dbReference>
<comment type="caution">
    <text evidence="10">The sequence shown here is derived from an EMBL/GenBank/DDBJ whole genome shotgun (WGS) entry which is preliminary data.</text>
</comment>
<dbReference type="GO" id="GO:0005886">
    <property type="term" value="C:plasma membrane"/>
    <property type="evidence" value="ECO:0007669"/>
    <property type="project" value="UniProtKB-SubCell"/>
</dbReference>
<dbReference type="RefSeq" id="WP_124029167.1">
    <property type="nucleotide sequence ID" value="NZ_JBHRSN010000013.1"/>
</dbReference>